<dbReference type="Gene3D" id="3.40.50.2000">
    <property type="entry name" value="Glycogen Phosphorylase B"/>
    <property type="match status" value="2"/>
</dbReference>
<dbReference type="InterPro" id="IPR028098">
    <property type="entry name" value="Glyco_trans_4-like_N"/>
</dbReference>
<dbReference type="OrthoDB" id="9790710at2"/>
<dbReference type="InterPro" id="IPR001296">
    <property type="entry name" value="Glyco_trans_1"/>
</dbReference>
<accession>E0TC53</accession>
<dbReference type="Pfam" id="PF00534">
    <property type="entry name" value="Glycos_transf_1"/>
    <property type="match status" value="1"/>
</dbReference>
<evidence type="ECO:0000313" key="3">
    <source>
        <dbReference type="EMBL" id="ADM10311.1"/>
    </source>
</evidence>
<dbReference type="eggNOG" id="COG0438">
    <property type="taxonomic scope" value="Bacteria"/>
</dbReference>
<organism evidence="3 4">
    <name type="scientific">Parvularcula bermudensis (strain ATCC BAA-594 / HTCC2503 / KCTC 12087)</name>
    <dbReference type="NCBI Taxonomy" id="314260"/>
    <lineage>
        <taxon>Bacteria</taxon>
        <taxon>Pseudomonadati</taxon>
        <taxon>Pseudomonadota</taxon>
        <taxon>Alphaproteobacteria</taxon>
        <taxon>Parvularculales</taxon>
        <taxon>Parvularculaceae</taxon>
        <taxon>Parvularcula</taxon>
    </lineage>
</organism>
<evidence type="ECO:0008006" key="5">
    <source>
        <dbReference type="Google" id="ProtNLM"/>
    </source>
</evidence>
<dbReference type="HOGENOM" id="CLU_009583_2_1_5"/>
<dbReference type="SUPFAM" id="SSF53756">
    <property type="entry name" value="UDP-Glycosyltransferase/glycogen phosphorylase"/>
    <property type="match status" value="1"/>
</dbReference>
<evidence type="ECO:0000259" key="1">
    <source>
        <dbReference type="Pfam" id="PF00534"/>
    </source>
</evidence>
<gene>
    <name evidence="3" type="ordered locus">PB2503_11319</name>
</gene>
<dbReference type="PANTHER" id="PTHR45947">
    <property type="entry name" value="SULFOQUINOVOSYL TRANSFERASE SQD2"/>
    <property type="match status" value="1"/>
</dbReference>
<dbReference type="InterPro" id="IPR050194">
    <property type="entry name" value="Glycosyltransferase_grp1"/>
</dbReference>
<keyword evidence="4" id="KW-1185">Reference proteome</keyword>
<proteinExistence type="predicted"/>
<dbReference type="Proteomes" id="UP000001302">
    <property type="component" value="Chromosome"/>
</dbReference>
<dbReference type="RefSeq" id="WP_013301285.1">
    <property type="nucleotide sequence ID" value="NC_014414.1"/>
</dbReference>
<dbReference type="KEGG" id="pbr:PB2503_11319"/>
<protein>
    <recommendedName>
        <fullName evidence="5">Glycosyltransferase</fullName>
    </recommendedName>
</protein>
<dbReference type="Pfam" id="PF13579">
    <property type="entry name" value="Glyco_trans_4_4"/>
    <property type="match status" value="1"/>
</dbReference>
<dbReference type="PANTHER" id="PTHR45947:SF3">
    <property type="entry name" value="SULFOQUINOVOSYL TRANSFERASE SQD2"/>
    <property type="match status" value="1"/>
</dbReference>
<dbReference type="EMBL" id="CP002156">
    <property type="protein sequence ID" value="ADM10311.1"/>
    <property type="molecule type" value="Genomic_DNA"/>
</dbReference>
<dbReference type="AlphaFoldDB" id="E0TC53"/>
<feature type="domain" description="Glycosyltransferase subfamily 4-like N-terminal" evidence="2">
    <location>
        <begin position="52"/>
        <end position="214"/>
    </location>
</feature>
<dbReference type="CAZy" id="GT4">
    <property type="family name" value="Glycosyltransferase Family 4"/>
</dbReference>
<name>E0TC53_PARBH</name>
<feature type="domain" description="Glycosyl transferase family 1" evidence="1">
    <location>
        <begin position="224"/>
        <end position="369"/>
    </location>
</feature>
<reference evidence="4" key="1">
    <citation type="submission" date="2010-08" db="EMBL/GenBank/DDBJ databases">
        <title>Genome sequence of Parvularcula bermudensis HTCC2503.</title>
        <authorList>
            <person name="Kang D.-M."/>
            <person name="Oh H.-M."/>
            <person name="Cho J.-C."/>
        </authorList>
    </citation>
    <scope>NUCLEOTIDE SEQUENCE [LARGE SCALE GENOMIC DNA]</scope>
    <source>
        <strain evidence="4">ATCC BAA-594 / HTCC2503 / KCTC 12087</strain>
    </source>
</reference>
<evidence type="ECO:0000313" key="4">
    <source>
        <dbReference type="Proteomes" id="UP000001302"/>
    </source>
</evidence>
<sequence length="421" mass="44797">MGSDGPLAPSATLGAAMDNQRSTGAAADARPSRSPRLHVLQVISDLTNPAAGPTYSATRLAESIAAAGADSSLYCTGPVPAPPDPSVHLHQFPTPFQSVPVAGALRHAPALAQALIADAALPGTVLHSHGLWLMPNIYPADAAARTGAPLVLSPRGMLSPGALQFSKAKKQIFGALFQRRALHRVACFHATAAVELEDIRRAGLKAPVAIIPNGIDIPPLSPSRPRRRTVLYLGRVHPKKGIDRLLTAWRQVETHHPEVTLRVVGPSEGGHIGTLKALKAQLGLTSVTFEEGLYGAEKQRAFEDATLFVLPTLSENFGMVVAEALAAACPVICTKGAPWQGLDTHECGWWIDHGPDAMAAALRNALSLSADDLAQKGLSGRAWMQKDFSWTKIGEDMVSVYEWLLNRRERPTCVSLPSMEA</sequence>
<dbReference type="STRING" id="314260.PB2503_11319"/>
<reference evidence="3 4" key="2">
    <citation type="journal article" date="2011" name="J. Bacteriol.">
        <title>Complete genome sequence of strain HTCC2503T of Parvularcula bermudensis, the type species of the order "Parvularculales" in the class Alphaproteobacteria.</title>
        <authorList>
            <person name="Oh H.M."/>
            <person name="Kang I."/>
            <person name="Vergin K.L."/>
            <person name="Kang D."/>
            <person name="Rhee K.H."/>
            <person name="Giovannoni S.J."/>
            <person name="Cho J.C."/>
        </authorList>
    </citation>
    <scope>NUCLEOTIDE SEQUENCE [LARGE SCALE GENOMIC DNA]</scope>
    <source>
        <strain evidence="4">ATCC BAA-594 / HTCC2503 / KCTC 12087</strain>
    </source>
</reference>
<dbReference type="GO" id="GO:0016757">
    <property type="term" value="F:glycosyltransferase activity"/>
    <property type="evidence" value="ECO:0007669"/>
    <property type="project" value="InterPro"/>
</dbReference>
<evidence type="ECO:0000259" key="2">
    <source>
        <dbReference type="Pfam" id="PF13579"/>
    </source>
</evidence>